<feature type="transmembrane region" description="Helical" evidence="1">
    <location>
        <begin position="28"/>
        <end position="47"/>
    </location>
</feature>
<gene>
    <name evidence="2" type="ORF">ACFPO9_06755</name>
</gene>
<sequence length="188" mass="20563">MGLLAGVFVVWGLIVSVFAPFAPGGLAKLTVFAIGWAPTSALVWFAMERSKRRQEAHKKMLDDVGVAPGSGFDHSEDSTGIAINRDQRIVGVLKGGTYRTYGYEKLREWAIRDERAGRVTPAFGVANGVMAAGANARMERDARANTGLFLTFRDLDSPTWRVAMKDSATRERWMELLRQEVNEGGAAA</sequence>
<evidence type="ECO:0000313" key="3">
    <source>
        <dbReference type="Proteomes" id="UP001596086"/>
    </source>
</evidence>
<protein>
    <submittedName>
        <fullName evidence="2">DUF4755 domain-containing protein</fullName>
    </submittedName>
</protein>
<name>A0ABW0RY77_9BURK</name>
<dbReference type="InterPro" id="IPR031863">
    <property type="entry name" value="DUF4755"/>
</dbReference>
<accession>A0ABW0RY77</accession>
<dbReference type="EMBL" id="JBHSMZ010000004">
    <property type="protein sequence ID" value="MFC5548213.1"/>
    <property type="molecule type" value="Genomic_DNA"/>
</dbReference>
<reference evidence="3" key="1">
    <citation type="journal article" date="2019" name="Int. J. Syst. Evol. Microbiol.">
        <title>The Global Catalogue of Microorganisms (GCM) 10K type strain sequencing project: providing services to taxonomists for standard genome sequencing and annotation.</title>
        <authorList>
            <consortium name="The Broad Institute Genomics Platform"/>
            <consortium name="The Broad Institute Genome Sequencing Center for Infectious Disease"/>
            <person name="Wu L."/>
            <person name="Ma J."/>
        </authorList>
    </citation>
    <scope>NUCLEOTIDE SEQUENCE [LARGE SCALE GENOMIC DNA]</scope>
    <source>
        <strain evidence="3">CGMCC 4.5798</strain>
    </source>
</reference>
<keyword evidence="1" id="KW-0812">Transmembrane</keyword>
<proteinExistence type="predicted"/>
<dbReference type="Proteomes" id="UP001596086">
    <property type="component" value="Unassembled WGS sequence"/>
</dbReference>
<dbReference type="Pfam" id="PF15947">
    <property type="entry name" value="DUF4755"/>
    <property type="match status" value="1"/>
</dbReference>
<evidence type="ECO:0000313" key="2">
    <source>
        <dbReference type="EMBL" id="MFC5548213.1"/>
    </source>
</evidence>
<evidence type="ECO:0000256" key="1">
    <source>
        <dbReference type="SAM" id="Phobius"/>
    </source>
</evidence>
<dbReference type="RefSeq" id="WP_379768722.1">
    <property type="nucleotide sequence ID" value="NZ_JBHSMZ010000004.1"/>
</dbReference>
<organism evidence="2 3">
    <name type="scientific">Massilia aerilata</name>
    <dbReference type="NCBI Taxonomy" id="453817"/>
    <lineage>
        <taxon>Bacteria</taxon>
        <taxon>Pseudomonadati</taxon>
        <taxon>Pseudomonadota</taxon>
        <taxon>Betaproteobacteria</taxon>
        <taxon>Burkholderiales</taxon>
        <taxon>Oxalobacteraceae</taxon>
        <taxon>Telluria group</taxon>
        <taxon>Massilia</taxon>
    </lineage>
</organism>
<keyword evidence="3" id="KW-1185">Reference proteome</keyword>
<keyword evidence="1" id="KW-1133">Transmembrane helix</keyword>
<keyword evidence="1" id="KW-0472">Membrane</keyword>
<comment type="caution">
    <text evidence="2">The sequence shown here is derived from an EMBL/GenBank/DDBJ whole genome shotgun (WGS) entry which is preliminary data.</text>
</comment>